<evidence type="ECO:0000256" key="5">
    <source>
        <dbReference type="ARBA" id="ARBA00023239"/>
    </source>
</evidence>
<accession>A0A067CR48</accession>
<dbReference type="GO" id="GO:0033990">
    <property type="term" value="F:ectoine synthase activity"/>
    <property type="evidence" value="ECO:0007669"/>
    <property type="project" value="UniProtKB-EC"/>
</dbReference>
<evidence type="ECO:0000313" key="8">
    <source>
        <dbReference type="EMBL" id="KDO29016.1"/>
    </source>
</evidence>
<dbReference type="UniPathway" id="UPA00067">
    <property type="reaction ID" value="UER00123"/>
</dbReference>
<evidence type="ECO:0000313" key="9">
    <source>
        <dbReference type="Proteomes" id="UP000030745"/>
    </source>
</evidence>
<dbReference type="EC" id="4.2.1.108" evidence="3"/>
<dbReference type="GO" id="GO:0019491">
    <property type="term" value="P:ectoine biosynthetic process"/>
    <property type="evidence" value="ECO:0007669"/>
    <property type="project" value="UniProtKB-UniPathway"/>
</dbReference>
<dbReference type="GeneID" id="24128436"/>
<dbReference type="InterPro" id="IPR011051">
    <property type="entry name" value="RmlC_Cupin_sf"/>
</dbReference>
<gene>
    <name evidence="8" type="ORF">SPRG_06071</name>
</gene>
<dbReference type="OMA" id="CVFNPPI"/>
<dbReference type="Gene3D" id="2.60.120.10">
    <property type="entry name" value="Jelly Rolls"/>
    <property type="match status" value="1"/>
</dbReference>
<comment type="pathway">
    <text evidence="1">Amine and polyamine biosynthesis; ectoine biosynthesis; L-ectoine from L-aspartate 4-semialdehyde: step 3/3.</text>
</comment>
<dbReference type="VEuPathDB" id="FungiDB:SPRG_06071"/>
<dbReference type="Proteomes" id="UP000030745">
    <property type="component" value="Unassembled WGS sequence"/>
</dbReference>
<dbReference type="OrthoDB" id="10266423at2759"/>
<dbReference type="InterPro" id="IPR014710">
    <property type="entry name" value="RmlC-like_jellyroll"/>
</dbReference>
<name>A0A067CR48_SAPPC</name>
<evidence type="ECO:0000256" key="3">
    <source>
        <dbReference type="ARBA" id="ARBA00013192"/>
    </source>
</evidence>
<dbReference type="PANTHER" id="PTHR39289:SF1">
    <property type="entry name" value="L-ECTOINE SYNTHASE"/>
    <property type="match status" value="1"/>
</dbReference>
<dbReference type="KEGG" id="spar:SPRG_06071"/>
<comment type="similarity">
    <text evidence="2">Belongs to the ectoine synthase family.</text>
</comment>
<dbReference type="EMBL" id="KK583208">
    <property type="protein sequence ID" value="KDO29016.1"/>
    <property type="molecule type" value="Genomic_DNA"/>
</dbReference>
<protein>
    <recommendedName>
        <fullName evidence="4">L-ectoine synthase</fullName>
        <ecNumber evidence="3">4.2.1.108</ecNumber>
    </recommendedName>
    <alternativeName>
        <fullName evidence="6">N-acetyldiaminobutyrate dehydratase</fullName>
    </alternativeName>
</protein>
<dbReference type="Pfam" id="PF06339">
    <property type="entry name" value="Ectoine_synth"/>
    <property type="match status" value="1"/>
</dbReference>
<dbReference type="AlphaFoldDB" id="A0A067CR48"/>
<reference evidence="8 9" key="1">
    <citation type="journal article" date="2013" name="PLoS Genet.">
        <title>Distinctive expansion of potential virulence genes in the genome of the oomycete fish pathogen Saprolegnia parasitica.</title>
        <authorList>
            <person name="Jiang R.H."/>
            <person name="de Bruijn I."/>
            <person name="Haas B.J."/>
            <person name="Belmonte R."/>
            <person name="Lobach L."/>
            <person name="Christie J."/>
            <person name="van den Ackerveken G."/>
            <person name="Bottin A."/>
            <person name="Bulone V."/>
            <person name="Diaz-Moreno S.M."/>
            <person name="Dumas B."/>
            <person name="Fan L."/>
            <person name="Gaulin E."/>
            <person name="Govers F."/>
            <person name="Grenville-Briggs L.J."/>
            <person name="Horner N.R."/>
            <person name="Levin J.Z."/>
            <person name="Mammella M."/>
            <person name="Meijer H.J."/>
            <person name="Morris P."/>
            <person name="Nusbaum C."/>
            <person name="Oome S."/>
            <person name="Phillips A.J."/>
            <person name="van Rooyen D."/>
            <person name="Rzeszutek E."/>
            <person name="Saraiva M."/>
            <person name="Secombes C.J."/>
            <person name="Seidl M.F."/>
            <person name="Snel B."/>
            <person name="Stassen J.H."/>
            <person name="Sykes S."/>
            <person name="Tripathy S."/>
            <person name="van den Berg H."/>
            <person name="Vega-Arreguin J.C."/>
            <person name="Wawra S."/>
            <person name="Young S.K."/>
            <person name="Zeng Q."/>
            <person name="Dieguez-Uribeondo J."/>
            <person name="Russ C."/>
            <person name="Tyler B.M."/>
            <person name="van West P."/>
        </authorList>
    </citation>
    <scope>NUCLEOTIDE SEQUENCE [LARGE SCALE GENOMIC DNA]</scope>
    <source>
        <strain evidence="8 9">CBS 223.65</strain>
    </source>
</reference>
<evidence type="ECO:0000256" key="4">
    <source>
        <dbReference type="ARBA" id="ARBA00019707"/>
    </source>
</evidence>
<organism evidence="8 9">
    <name type="scientific">Saprolegnia parasitica (strain CBS 223.65)</name>
    <dbReference type="NCBI Taxonomy" id="695850"/>
    <lineage>
        <taxon>Eukaryota</taxon>
        <taxon>Sar</taxon>
        <taxon>Stramenopiles</taxon>
        <taxon>Oomycota</taxon>
        <taxon>Saprolegniomycetes</taxon>
        <taxon>Saprolegniales</taxon>
        <taxon>Saprolegniaceae</taxon>
        <taxon>Saprolegnia</taxon>
    </lineage>
</organism>
<evidence type="ECO:0000256" key="2">
    <source>
        <dbReference type="ARBA" id="ARBA00009637"/>
    </source>
</evidence>
<keyword evidence="5" id="KW-0456">Lyase</keyword>
<dbReference type="PANTHER" id="PTHR39289">
    <property type="match status" value="1"/>
</dbReference>
<dbReference type="InterPro" id="IPR010462">
    <property type="entry name" value="Ectoine_synth"/>
</dbReference>
<comment type="catalytic activity">
    <reaction evidence="7">
        <text>(2S)-4-acetamido-2-aminobutanoate = L-ectoine + H2O</text>
        <dbReference type="Rhea" id="RHEA:17281"/>
        <dbReference type="ChEBI" id="CHEBI:15377"/>
        <dbReference type="ChEBI" id="CHEBI:58515"/>
        <dbReference type="ChEBI" id="CHEBI:58929"/>
        <dbReference type="EC" id="4.2.1.108"/>
    </reaction>
</comment>
<evidence type="ECO:0000256" key="7">
    <source>
        <dbReference type="ARBA" id="ARBA00048714"/>
    </source>
</evidence>
<evidence type="ECO:0000256" key="1">
    <source>
        <dbReference type="ARBA" id="ARBA00005181"/>
    </source>
</evidence>
<dbReference type="SUPFAM" id="SSF51182">
    <property type="entry name" value="RmlC-like cupins"/>
    <property type="match status" value="1"/>
</dbReference>
<evidence type="ECO:0000256" key="6">
    <source>
        <dbReference type="ARBA" id="ARBA00033271"/>
    </source>
</evidence>
<proteinExistence type="inferred from homology"/>
<keyword evidence="9" id="KW-1185">Reference proteome</keyword>
<dbReference type="RefSeq" id="XP_012200186.1">
    <property type="nucleotide sequence ID" value="XM_012344796.1"/>
</dbReference>
<sequence length="188" mass="20507">MLGLSHKMLLPRRSFHASAGRSLLVRSLDGLVADGKVTTIDSFESRRYLTRDDGLGFSLQHEIITKGAPMRLHMKNHVQAMYVMQGEGTLEIHSAVHHSHALSPGTCIAIDEQEDFSIVASSPELHVLSVTNPPVVGDEGPDSDRVIPAIDTQGNSYAEYSQAIVDRLFRPPTSLKGGSAPMKDHPLF</sequence>